<reference evidence="2 3" key="2">
    <citation type="journal article" date="2012" name="Open Biol.">
        <title>Characteristics of nucleosomes and linker DNA regions on the genome of the basidiomycete Mixia osmundae revealed by mono- and dinucleosome mapping.</title>
        <authorList>
            <person name="Nishida H."/>
            <person name="Kondo S."/>
            <person name="Matsumoto T."/>
            <person name="Suzuki Y."/>
            <person name="Yoshikawa H."/>
            <person name="Taylor T.D."/>
            <person name="Sugiyama J."/>
        </authorList>
    </citation>
    <scope>NUCLEOTIDE SEQUENCE [LARGE SCALE GENOMIC DNA]</scope>
    <source>
        <strain evidence="3">CBS 9802 / IAM 14324 / JCM 22182 / KY 12970</strain>
    </source>
</reference>
<keyword evidence="3" id="KW-1185">Reference proteome</keyword>
<dbReference type="InParanoid" id="G7E4B1"/>
<evidence type="ECO:0000313" key="2">
    <source>
        <dbReference type="EMBL" id="GAA97671.1"/>
    </source>
</evidence>
<comment type="caution">
    <text evidence="2">The sequence shown here is derived from an EMBL/GenBank/DDBJ whole genome shotgun (WGS) entry which is preliminary data.</text>
</comment>
<dbReference type="OrthoDB" id="3359339at2759"/>
<feature type="compositionally biased region" description="Polar residues" evidence="1">
    <location>
        <begin position="63"/>
        <end position="79"/>
    </location>
</feature>
<protein>
    <submittedName>
        <fullName evidence="2">Uncharacterized protein</fullName>
    </submittedName>
</protein>
<proteinExistence type="predicted"/>
<evidence type="ECO:0000256" key="1">
    <source>
        <dbReference type="SAM" id="MobiDB-lite"/>
    </source>
</evidence>
<dbReference type="Proteomes" id="UP000009131">
    <property type="component" value="Unassembled WGS sequence"/>
</dbReference>
<organism evidence="2 3">
    <name type="scientific">Mixia osmundae (strain CBS 9802 / IAM 14324 / JCM 22182 / KY 12970)</name>
    <dbReference type="NCBI Taxonomy" id="764103"/>
    <lineage>
        <taxon>Eukaryota</taxon>
        <taxon>Fungi</taxon>
        <taxon>Dikarya</taxon>
        <taxon>Basidiomycota</taxon>
        <taxon>Pucciniomycotina</taxon>
        <taxon>Mixiomycetes</taxon>
        <taxon>Mixiales</taxon>
        <taxon>Mixiaceae</taxon>
        <taxon>Mixia</taxon>
    </lineage>
</organism>
<name>G7E4B1_MIXOS</name>
<feature type="compositionally biased region" description="Polar residues" evidence="1">
    <location>
        <begin position="141"/>
        <end position="157"/>
    </location>
</feature>
<dbReference type="EMBL" id="BABT02000129">
    <property type="protein sequence ID" value="GAA97671.1"/>
    <property type="molecule type" value="Genomic_DNA"/>
</dbReference>
<reference evidence="2 3" key="1">
    <citation type="journal article" date="2011" name="J. Gen. Appl. Microbiol.">
        <title>Draft genome sequencing of the enigmatic basidiomycete Mixia osmundae.</title>
        <authorList>
            <person name="Nishida H."/>
            <person name="Nagatsuka Y."/>
            <person name="Sugiyama J."/>
        </authorList>
    </citation>
    <scope>NUCLEOTIDE SEQUENCE [LARGE SCALE GENOMIC DNA]</scope>
    <source>
        <strain evidence="3">CBS 9802 / IAM 14324 / JCM 22182 / KY 12970</strain>
    </source>
</reference>
<feature type="region of interest" description="Disordered" evidence="1">
    <location>
        <begin position="38"/>
        <end position="175"/>
    </location>
</feature>
<feature type="compositionally biased region" description="Polar residues" evidence="1">
    <location>
        <begin position="165"/>
        <end position="175"/>
    </location>
</feature>
<sequence>MSNTRAHREVRRLHEYISTRHSMASGFEGKSDADIIAQSEAQLNDRSNIVPSNKLSADGEEANVSNNDLSAFPTTDGIPQTSVGRTGQTGGGTSSQLIPAEEGGDGIGSQSTTFEGRGGPQEKAEDIAAANPGSVDKFQSGPGSRSVQNETISSNTLPEDGQPQLIDQSANPLRR</sequence>
<dbReference type="AlphaFoldDB" id="G7E4B1"/>
<dbReference type="HOGENOM" id="CLU_1566633_0_0_1"/>
<feature type="compositionally biased region" description="Polar residues" evidence="1">
    <location>
        <begin position="39"/>
        <end position="55"/>
    </location>
</feature>
<accession>G7E4B1</accession>
<gene>
    <name evidence="2" type="primary">Mo04349</name>
    <name evidence="2" type="ORF">E5Q_04349</name>
</gene>
<evidence type="ECO:0000313" key="3">
    <source>
        <dbReference type="Proteomes" id="UP000009131"/>
    </source>
</evidence>